<keyword evidence="8 18" id="KW-0418">Kinase</keyword>
<feature type="domain" description="PEP-utilising enzyme C-terminal" evidence="17">
    <location>
        <begin position="522"/>
        <end position="876"/>
    </location>
</feature>
<dbReference type="PANTHER" id="PTHR22931">
    <property type="entry name" value="PHOSPHOENOLPYRUVATE DIKINASE-RELATED"/>
    <property type="match status" value="1"/>
</dbReference>
<comment type="similarity">
    <text evidence="2 11">Belongs to the PEP-utilizing enzyme family.</text>
</comment>
<protein>
    <recommendedName>
        <fullName evidence="4 11">Pyruvate, phosphate dikinase</fullName>
        <ecNumber evidence="3 11">2.7.9.1</ecNumber>
    </recommendedName>
</protein>
<gene>
    <name evidence="18" type="ORF">A2431_00705</name>
</gene>
<evidence type="ECO:0000313" key="18">
    <source>
        <dbReference type="EMBL" id="OHB15663.1"/>
    </source>
</evidence>
<dbReference type="GO" id="GO:0046872">
    <property type="term" value="F:metal ion binding"/>
    <property type="evidence" value="ECO:0007669"/>
    <property type="project" value="UniProtKB-UniRule"/>
</dbReference>
<dbReference type="InterPro" id="IPR015813">
    <property type="entry name" value="Pyrv/PenolPyrv_kinase-like_dom"/>
</dbReference>
<dbReference type="Proteomes" id="UP000177697">
    <property type="component" value="Unassembled WGS sequence"/>
</dbReference>
<feature type="binding site" evidence="14">
    <location>
        <position position="776"/>
    </location>
    <ligand>
        <name>Mg(2+)</name>
        <dbReference type="ChEBI" id="CHEBI:18420"/>
    </ligand>
</feature>
<feature type="binding site" evidence="13">
    <location>
        <position position="565"/>
    </location>
    <ligand>
        <name>substrate</name>
    </ligand>
</feature>
<keyword evidence="18" id="KW-0670">Pyruvate</keyword>
<dbReference type="NCBIfam" id="TIGR01828">
    <property type="entry name" value="pyru_phos_dikin"/>
    <property type="match status" value="1"/>
</dbReference>
<evidence type="ECO:0000256" key="11">
    <source>
        <dbReference type="PIRNR" id="PIRNR000853"/>
    </source>
</evidence>
<keyword evidence="6 14" id="KW-0479">Metal-binding</keyword>
<dbReference type="InterPro" id="IPR002192">
    <property type="entry name" value="PPDK_AMP/ATP-bd"/>
</dbReference>
<comment type="caution">
    <text evidence="18">The sequence shown here is derived from an EMBL/GenBank/DDBJ whole genome shotgun (WGS) entry which is preliminary data.</text>
</comment>
<dbReference type="Gene3D" id="1.10.189.10">
    <property type="entry name" value="Pyruvate Phosphate Dikinase, domain 2"/>
    <property type="match status" value="1"/>
</dbReference>
<dbReference type="Gene3D" id="3.30.1490.20">
    <property type="entry name" value="ATP-grasp fold, A domain"/>
    <property type="match status" value="1"/>
</dbReference>
<dbReference type="NCBIfam" id="NF004531">
    <property type="entry name" value="PRK05878.1"/>
    <property type="match status" value="1"/>
</dbReference>
<evidence type="ECO:0000256" key="13">
    <source>
        <dbReference type="PIRSR" id="PIRSR000853-2"/>
    </source>
</evidence>
<organism evidence="18 19">
    <name type="scientific">Candidatus Zambryskibacteria bacterium RIFOXYC1_FULL_39_10</name>
    <dbReference type="NCBI Taxonomy" id="1802779"/>
    <lineage>
        <taxon>Bacteria</taxon>
        <taxon>Candidatus Zambryskiibacteriota</taxon>
    </lineage>
</organism>
<dbReference type="PROSITE" id="PS00370">
    <property type="entry name" value="PEP_ENZYMES_PHOS_SITE"/>
    <property type="match status" value="1"/>
</dbReference>
<feature type="domain" description="Pyruvate phosphate dikinase AMP/ATP-binding" evidence="16">
    <location>
        <begin position="59"/>
        <end position="290"/>
    </location>
</feature>
<evidence type="ECO:0000259" key="15">
    <source>
        <dbReference type="Pfam" id="PF00391"/>
    </source>
</evidence>
<dbReference type="Pfam" id="PF00391">
    <property type="entry name" value="PEP-utilizers"/>
    <property type="match status" value="1"/>
</dbReference>
<evidence type="ECO:0000256" key="1">
    <source>
        <dbReference type="ARBA" id="ARBA00001946"/>
    </source>
</evidence>
<accession>A0A1G2V205</accession>
<dbReference type="EC" id="2.7.9.1" evidence="3 11"/>
<name>A0A1G2V205_9BACT</name>
<evidence type="ECO:0000256" key="4">
    <source>
        <dbReference type="ARBA" id="ARBA00020138"/>
    </source>
</evidence>
<dbReference type="GO" id="GO:0005524">
    <property type="term" value="F:ATP binding"/>
    <property type="evidence" value="ECO:0007669"/>
    <property type="project" value="UniProtKB-UniRule"/>
</dbReference>
<dbReference type="InterPro" id="IPR000121">
    <property type="entry name" value="PEP_util_C"/>
</dbReference>
<evidence type="ECO:0000256" key="9">
    <source>
        <dbReference type="ARBA" id="ARBA00022840"/>
    </source>
</evidence>
<dbReference type="SUPFAM" id="SSF51621">
    <property type="entry name" value="Phosphoenolpyruvate/pyruvate domain"/>
    <property type="match status" value="1"/>
</dbReference>
<evidence type="ECO:0000256" key="5">
    <source>
        <dbReference type="ARBA" id="ARBA00022679"/>
    </source>
</evidence>
<feature type="binding site" evidence="13">
    <location>
        <position position="621"/>
    </location>
    <ligand>
        <name>substrate</name>
    </ligand>
</feature>
<dbReference type="Gene3D" id="3.20.20.60">
    <property type="entry name" value="Phosphoenolpyruvate-binding domains"/>
    <property type="match status" value="1"/>
</dbReference>
<feature type="binding site" evidence="13">
    <location>
        <position position="774"/>
    </location>
    <ligand>
        <name>substrate</name>
    </ligand>
</feature>
<feature type="active site" description="Proton donor" evidence="12">
    <location>
        <position position="838"/>
    </location>
</feature>
<feature type="active site" description="Tele-phosphohistidine intermediate" evidence="12">
    <location>
        <position position="457"/>
    </location>
</feature>
<feature type="binding site" evidence="13">
    <location>
        <position position="751"/>
    </location>
    <ligand>
        <name>substrate</name>
    </ligand>
</feature>
<dbReference type="SUPFAM" id="SSF52009">
    <property type="entry name" value="Phosphohistidine domain"/>
    <property type="match status" value="1"/>
</dbReference>
<evidence type="ECO:0000256" key="12">
    <source>
        <dbReference type="PIRSR" id="PIRSR000853-1"/>
    </source>
</evidence>
<dbReference type="InterPro" id="IPR013815">
    <property type="entry name" value="ATP_grasp_subdomain_1"/>
</dbReference>
<dbReference type="InterPro" id="IPR036637">
    <property type="entry name" value="Phosphohistidine_dom_sf"/>
</dbReference>
<keyword evidence="9" id="KW-0067">ATP-binding</keyword>
<dbReference type="Gene3D" id="1.20.80.30">
    <property type="match status" value="1"/>
</dbReference>
<dbReference type="EMBL" id="MHWW01000006">
    <property type="protein sequence ID" value="OHB15663.1"/>
    <property type="molecule type" value="Genomic_DNA"/>
</dbReference>
<dbReference type="GO" id="GO:0016301">
    <property type="term" value="F:kinase activity"/>
    <property type="evidence" value="ECO:0007669"/>
    <property type="project" value="UniProtKB-UniRule"/>
</dbReference>
<dbReference type="Gene3D" id="3.50.30.10">
    <property type="entry name" value="Phosphohistidine domain"/>
    <property type="match status" value="1"/>
</dbReference>
<feature type="binding site" evidence="13">
    <location>
        <position position="776"/>
    </location>
    <ligand>
        <name>substrate</name>
    </ligand>
</feature>
<proteinExistence type="inferred from homology"/>
<dbReference type="GO" id="GO:0050242">
    <property type="term" value="F:pyruvate, phosphate dikinase activity"/>
    <property type="evidence" value="ECO:0007669"/>
    <property type="project" value="UniProtKB-UniRule"/>
</dbReference>
<comment type="catalytic activity">
    <reaction evidence="11">
        <text>pyruvate + phosphate + ATP = phosphoenolpyruvate + AMP + diphosphate + H(+)</text>
        <dbReference type="Rhea" id="RHEA:10756"/>
        <dbReference type="ChEBI" id="CHEBI:15361"/>
        <dbReference type="ChEBI" id="CHEBI:15378"/>
        <dbReference type="ChEBI" id="CHEBI:30616"/>
        <dbReference type="ChEBI" id="CHEBI:33019"/>
        <dbReference type="ChEBI" id="CHEBI:43474"/>
        <dbReference type="ChEBI" id="CHEBI:58702"/>
        <dbReference type="ChEBI" id="CHEBI:456215"/>
        <dbReference type="EC" id="2.7.9.1"/>
    </reaction>
</comment>
<evidence type="ECO:0000259" key="17">
    <source>
        <dbReference type="Pfam" id="PF02896"/>
    </source>
</evidence>
<evidence type="ECO:0000256" key="8">
    <source>
        <dbReference type="ARBA" id="ARBA00022777"/>
    </source>
</evidence>
<evidence type="ECO:0000256" key="2">
    <source>
        <dbReference type="ARBA" id="ARBA00007837"/>
    </source>
</evidence>
<feature type="binding site" evidence="13">
    <location>
        <position position="773"/>
    </location>
    <ligand>
        <name>substrate</name>
    </ligand>
</feature>
<reference evidence="18 19" key="1">
    <citation type="journal article" date="2016" name="Nat. Commun.">
        <title>Thousands of microbial genomes shed light on interconnected biogeochemical processes in an aquifer system.</title>
        <authorList>
            <person name="Anantharaman K."/>
            <person name="Brown C.T."/>
            <person name="Hug L.A."/>
            <person name="Sharon I."/>
            <person name="Castelle C.J."/>
            <person name="Probst A.J."/>
            <person name="Thomas B.C."/>
            <person name="Singh A."/>
            <person name="Wilkins M.J."/>
            <person name="Karaoz U."/>
            <person name="Brodie E.L."/>
            <person name="Williams K.H."/>
            <person name="Hubbard S.S."/>
            <person name="Banfield J.F."/>
        </authorList>
    </citation>
    <scope>NUCLEOTIDE SEQUENCE [LARGE SCALE GENOMIC DNA]</scope>
</reference>
<keyword evidence="7" id="KW-0547">Nucleotide-binding</keyword>
<dbReference type="InterPro" id="IPR040442">
    <property type="entry name" value="Pyrv_kinase-like_dom_sf"/>
</dbReference>
<evidence type="ECO:0000256" key="10">
    <source>
        <dbReference type="ARBA" id="ARBA00022842"/>
    </source>
</evidence>
<dbReference type="SUPFAM" id="SSF56059">
    <property type="entry name" value="Glutathione synthetase ATP-binding domain-like"/>
    <property type="match status" value="1"/>
</dbReference>
<evidence type="ECO:0000259" key="16">
    <source>
        <dbReference type="Pfam" id="PF01326"/>
    </source>
</evidence>
<evidence type="ECO:0000256" key="6">
    <source>
        <dbReference type="ARBA" id="ARBA00022723"/>
    </source>
</evidence>
<feature type="domain" description="PEP-utilising enzyme mobile" evidence="15">
    <location>
        <begin position="425"/>
        <end position="507"/>
    </location>
</feature>
<dbReference type="PIRSF" id="PIRSF000853">
    <property type="entry name" value="PPDK"/>
    <property type="match status" value="1"/>
</dbReference>
<feature type="binding site" evidence="14">
    <location>
        <position position="751"/>
    </location>
    <ligand>
        <name>Mg(2+)</name>
        <dbReference type="ChEBI" id="CHEBI:18420"/>
    </ligand>
</feature>
<sequence>MKKNKKYVYSFEEGNKSMKEILGGKGANLAEMTNLKIKVPPGFTITTEVCDLYYKEKRVINAEAKKQIDSKLKDLEKKMGKTLGDANDPLLVSVRSGAASSMPGMMDTILNLGLNDKSVVGLAEKTNNPRFAWDSYRRLIQMFGSVVMEMEHSDFEHILEKVKDTKGAKYDTDLTAEDLQEIVKEYKAKIKKVKGTDFPQDPVKQLYASVNAVFNSWNNYRAIRYREINNIKGLIGTAVNIQAMVYGNLGDTSGTGVCFTRNPSTGEAKFYGEYLMNAQGEDVVAGIRTPLPVATLQKQNPKIYKELVDTCNKVEKHYRDMQDMEFTIQEGKLYILQARNGKRTSHAAVRIAVEMVAEKRISKEEAILRVDPNSLNQLLHKQFDPIAINKAEAVAQGLPASPGAAVGEIVFTASEAFEKTKKGLDVILVRIETSPEDIDGMHSAKGILTARGGMTSHAAVVARGMGTCCVAGCADLTIDEKTKTLIIKDKGIKLREGDFISLDGTTGKVYVGKIGTQDPALSGNFGKLMAWADGFRKIGVRTNADTPVDAAVARKFGAEGIGLCRTEHMFFEGNRIKAVREMILADNLESRKKALAKLLPYQREDFVELFRTMDGFPVTVRLLDPPLHEFLPKEKKDIEDLAKEMSVPVKKLLEKISDLHEFNPMLGHRGCRLAITFPEIYDMQTTAIIEAAIAVSKGPKKVKKIEPEIMIPLVATTKEFEILKNRIVNIVETKLKEAKMKIPYKIGTMIEVPRAALVADKIVSAGAEFFSFGTNDLTQMGAGLSRDDSAKFLKEYVTQNIFEYDPFEVLDQEGVGELIRIAIKKGRGIKKDLKVGICGEHGGEPRTVEFCHREGFTYVSCSPFRVPIARLAAAQAVVRGK</sequence>
<dbReference type="InterPro" id="IPR010121">
    <property type="entry name" value="Pyruvate_phosphate_dikinase"/>
</dbReference>
<evidence type="ECO:0000256" key="3">
    <source>
        <dbReference type="ARBA" id="ARBA00011994"/>
    </source>
</evidence>
<dbReference type="Gene3D" id="3.30.470.20">
    <property type="entry name" value="ATP-grasp fold, B domain"/>
    <property type="match status" value="1"/>
</dbReference>
<evidence type="ECO:0000256" key="14">
    <source>
        <dbReference type="PIRSR" id="PIRSR000853-3"/>
    </source>
</evidence>
<keyword evidence="10 14" id="KW-0460">Magnesium</keyword>
<dbReference type="InterPro" id="IPR018274">
    <property type="entry name" value="PEP_util_AS"/>
</dbReference>
<dbReference type="AlphaFoldDB" id="A0A1G2V205"/>
<comment type="cofactor">
    <cofactor evidence="1 11 14">
        <name>Mg(2+)</name>
        <dbReference type="ChEBI" id="CHEBI:18420"/>
    </cofactor>
</comment>
<dbReference type="InterPro" id="IPR008279">
    <property type="entry name" value="PEP-util_enz_mobile_dom"/>
</dbReference>
<dbReference type="Pfam" id="PF02896">
    <property type="entry name" value="PEP-utilizers_C"/>
    <property type="match status" value="1"/>
</dbReference>
<feature type="domain" description="Pyruvate phosphate dikinase AMP/ATP-binding" evidence="16">
    <location>
        <begin position="304"/>
        <end position="359"/>
    </location>
</feature>
<evidence type="ECO:0000313" key="19">
    <source>
        <dbReference type="Proteomes" id="UP000177697"/>
    </source>
</evidence>
<dbReference type="Pfam" id="PF01326">
    <property type="entry name" value="PPDK_N"/>
    <property type="match status" value="2"/>
</dbReference>
<evidence type="ECO:0000256" key="7">
    <source>
        <dbReference type="ARBA" id="ARBA00022741"/>
    </source>
</evidence>
<keyword evidence="5" id="KW-0808">Transferase</keyword>
<feature type="binding site" evidence="13">
    <location>
        <position position="775"/>
    </location>
    <ligand>
        <name>substrate</name>
    </ligand>
</feature>
<dbReference type="PANTHER" id="PTHR22931:SF9">
    <property type="entry name" value="PYRUVATE, PHOSPHATE DIKINASE 1, CHLOROPLASTIC"/>
    <property type="match status" value="1"/>
</dbReference>